<protein>
    <submittedName>
        <fullName evidence="3">Amidase domain-containing protein</fullName>
    </submittedName>
</protein>
<gene>
    <name evidence="3" type="ORF">KIA07_01845</name>
</gene>
<evidence type="ECO:0000259" key="2">
    <source>
        <dbReference type="Pfam" id="PF12671"/>
    </source>
</evidence>
<evidence type="ECO:0000313" key="4">
    <source>
        <dbReference type="Proteomes" id="UP000730862"/>
    </source>
</evidence>
<accession>A0A943LBI1</accession>
<name>A0A943LBI1_FINMA</name>
<keyword evidence="1" id="KW-0732">Signal</keyword>
<dbReference type="AlphaFoldDB" id="A0A943LBI1"/>
<organism evidence="3 4">
    <name type="scientific">Finegoldia magna</name>
    <name type="common">Peptostreptococcus magnus</name>
    <dbReference type="NCBI Taxonomy" id="1260"/>
    <lineage>
        <taxon>Bacteria</taxon>
        <taxon>Bacillati</taxon>
        <taxon>Bacillota</taxon>
        <taxon>Tissierellia</taxon>
        <taxon>Tissierellales</taxon>
        <taxon>Peptoniphilaceae</taxon>
        <taxon>Finegoldia</taxon>
    </lineage>
</organism>
<dbReference type="Pfam" id="PF12671">
    <property type="entry name" value="Amidase_6"/>
    <property type="match status" value="1"/>
</dbReference>
<evidence type="ECO:0000313" key="3">
    <source>
        <dbReference type="EMBL" id="MBS5964391.1"/>
    </source>
</evidence>
<feature type="domain" description="Putative amidase" evidence="2">
    <location>
        <begin position="254"/>
        <end position="415"/>
    </location>
</feature>
<reference evidence="3" key="1">
    <citation type="submission" date="2021-02" db="EMBL/GenBank/DDBJ databases">
        <title>Infant gut strain persistence is associated with maternal origin, phylogeny, and functional potential including surface adhesion and iron acquisition.</title>
        <authorList>
            <person name="Lou Y.C."/>
        </authorList>
    </citation>
    <scope>NUCLEOTIDE SEQUENCE</scope>
    <source>
        <strain evidence="3">L3_058_000G1_dasL3_058_000G1_concoct_72</strain>
    </source>
</reference>
<feature type="chain" id="PRO_5037682115" evidence="1">
    <location>
        <begin position="28"/>
        <end position="438"/>
    </location>
</feature>
<dbReference type="EMBL" id="JAHAIK010000004">
    <property type="protein sequence ID" value="MBS5964391.1"/>
    <property type="molecule type" value="Genomic_DNA"/>
</dbReference>
<sequence length="438" mass="49911">MKTMKKLVVILAILGFCINLQSNLASADSGDKNVINVISSQKENDSVKNVCQEFIENVFDSVVVTEDYSMINPNSKDFIKMLKIRNDNILKNQKEFGLKFNNPKYEFNYENLEVTGNKAYTVLKALCTYKDASKDDNSAHEYSYAIELEKINDKWMINKAISNNPWDKKVYSIPKYSVRSLSLEDESIEDNDEIGIESLKTTQFNTLETEEINNEFKTYREEWKKFIENENTLKQINRVQVSTRSAGRYHLYQLNRTAVVNYLNRWYNGYNPKYQVLNKNADCANFGSQALCAGGMVQDKAGSYQWWYTSSNPNLQNCSNPRYSWYNADGLYNYLRYNVGNSSRIGVKATPYWMDIESQYYKSNFKPGDIVFIMANKSGGGKVAKHTMVVHSTGSNCGNVGVSAHSNTRHNESLVSIGIISPGKGGKIMGMLIDGYYK</sequence>
<dbReference type="InterPro" id="IPR024301">
    <property type="entry name" value="Amidase_6"/>
</dbReference>
<dbReference type="RefSeq" id="WP_278735191.1">
    <property type="nucleotide sequence ID" value="NZ_JAHAIK010000004.1"/>
</dbReference>
<proteinExistence type="predicted"/>
<dbReference type="Proteomes" id="UP000730862">
    <property type="component" value="Unassembled WGS sequence"/>
</dbReference>
<evidence type="ECO:0000256" key="1">
    <source>
        <dbReference type="SAM" id="SignalP"/>
    </source>
</evidence>
<feature type="signal peptide" evidence="1">
    <location>
        <begin position="1"/>
        <end position="27"/>
    </location>
</feature>
<comment type="caution">
    <text evidence="3">The sequence shown here is derived from an EMBL/GenBank/DDBJ whole genome shotgun (WGS) entry which is preliminary data.</text>
</comment>